<gene>
    <name evidence="2" type="ORF">ACFPFM_19275</name>
</gene>
<dbReference type="RefSeq" id="WP_344040808.1">
    <property type="nucleotide sequence ID" value="NZ_BAAAKE010000025.1"/>
</dbReference>
<feature type="region of interest" description="Disordered" evidence="1">
    <location>
        <begin position="41"/>
        <end position="76"/>
    </location>
</feature>
<evidence type="ECO:0000256" key="1">
    <source>
        <dbReference type="SAM" id="MobiDB-lite"/>
    </source>
</evidence>
<dbReference type="InterPro" id="IPR011990">
    <property type="entry name" value="TPR-like_helical_dom_sf"/>
</dbReference>
<dbReference type="SUPFAM" id="SSF48452">
    <property type="entry name" value="TPR-like"/>
    <property type="match status" value="1"/>
</dbReference>
<accession>A0ABV9Y015</accession>
<evidence type="ECO:0000313" key="3">
    <source>
        <dbReference type="Proteomes" id="UP001595833"/>
    </source>
</evidence>
<comment type="caution">
    <text evidence="2">The sequence shown here is derived from an EMBL/GenBank/DDBJ whole genome shotgun (WGS) entry which is preliminary data.</text>
</comment>
<sequence>MAIGRTGGVGKTALDHCRRALALQQEIGDTYWQAHTRGSLGSAHHHLGRHREATPPRVSPSRRVGLPLPYQVTGNS</sequence>
<dbReference type="Pfam" id="PF13424">
    <property type="entry name" value="TPR_12"/>
    <property type="match status" value="1"/>
</dbReference>
<keyword evidence="3" id="KW-1185">Reference proteome</keyword>
<dbReference type="Gene3D" id="1.25.40.10">
    <property type="entry name" value="Tetratricopeptide repeat domain"/>
    <property type="match status" value="1"/>
</dbReference>
<protein>
    <submittedName>
        <fullName evidence="2">Tetratricopeptide repeat protein</fullName>
    </submittedName>
</protein>
<dbReference type="Proteomes" id="UP001595833">
    <property type="component" value="Unassembled WGS sequence"/>
</dbReference>
<name>A0ABV9Y015_9PSEU</name>
<organism evidence="2 3">
    <name type="scientific">Saccharothrix xinjiangensis</name>
    <dbReference type="NCBI Taxonomy" id="204798"/>
    <lineage>
        <taxon>Bacteria</taxon>
        <taxon>Bacillati</taxon>
        <taxon>Actinomycetota</taxon>
        <taxon>Actinomycetes</taxon>
        <taxon>Pseudonocardiales</taxon>
        <taxon>Pseudonocardiaceae</taxon>
        <taxon>Saccharothrix</taxon>
    </lineage>
</organism>
<dbReference type="EMBL" id="JBHSJB010000017">
    <property type="protein sequence ID" value="MFC5055890.1"/>
    <property type="molecule type" value="Genomic_DNA"/>
</dbReference>
<reference evidence="3" key="1">
    <citation type="journal article" date="2019" name="Int. J. Syst. Evol. Microbiol.">
        <title>The Global Catalogue of Microorganisms (GCM) 10K type strain sequencing project: providing services to taxonomists for standard genome sequencing and annotation.</title>
        <authorList>
            <consortium name="The Broad Institute Genomics Platform"/>
            <consortium name="The Broad Institute Genome Sequencing Center for Infectious Disease"/>
            <person name="Wu L."/>
            <person name="Ma J."/>
        </authorList>
    </citation>
    <scope>NUCLEOTIDE SEQUENCE [LARGE SCALE GENOMIC DNA]</scope>
    <source>
        <strain evidence="3">KCTC 12848</strain>
    </source>
</reference>
<proteinExistence type="predicted"/>
<evidence type="ECO:0000313" key="2">
    <source>
        <dbReference type="EMBL" id="MFC5055890.1"/>
    </source>
</evidence>